<dbReference type="NCBIfam" id="TIGR02117">
    <property type="entry name" value="chp_urease_rgn"/>
    <property type="match status" value="1"/>
</dbReference>
<evidence type="ECO:0000313" key="2">
    <source>
        <dbReference type="Proteomes" id="UP000002774"/>
    </source>
</evidence>
<accession>H1Y762</accession>
<keyword evidence="2" id="KW-1185">Reference proteome</keyword>
<reference evidence="1" key="1">
    <citation type="submission" date="2011-09" db="EMBL/GenBank/DDBJ databases">
        <title>The permanent draft genome of Mucilaginibacter paludis DSM 18603.</title>
        <authorList>
            <consortium name="US DOE Joint Genome Institute (JGI-PGF)"/>
            <person name="Lucas S."/>
            <person name="Han J."/>
            <person name="Lapidus A."/>
            <person name="Bruce D."/>
            <person name="Goodwin L."/>
            <person name="Pitluck S."/>
            <person name="Peters L."/>
            <person name="Kyrpides N."/>
            <person name="Mavromatis K."/>
            <person name="Ivanova N."/>
            <person name="Mikhailova N."/>
            <person name="Held B."/>
            <person name="Detter J.C."/>
            <person name="Tapia R."/>
            <person name="Han C."/>
            <person name="Land M."/>
            <person name="Hauser L."/>
            <person name="Markowitz V."/>
            <person name="Cheng J.-F."/>
            <person name="Hugenholtz P."/>
            <person name="Woyke T."/>
            <person name="Wu D."/>
            <person name="Tindall B."/>
            <person name="Brambilla E."/>
            <person name="Klenk H.-P."/>
            <person name="Eisen J.A."/>
        </authorList>
    </citation>
    <scope>NUCLEOTIDE SEQUENCE [LARGE SCALE GENOMIC DNA]</scope>
    <source>
        <strain evidence="1">DSM 18603</strain>
    </source>
</reference>
<organism evidence="1 2">
    <name type="scientific">Mucilaginibacter paludis DSM 18603</name>
    <dbReference type="NCBI Taxonomy" id="714943"/>
    <lineage>
        <taxon>Bacteria</taxon>
        <taxon>Pseudomonadati</taxon>
        <taxon>Bacteroidota</taxon>
        <taxon>Sphingobacteriia</taxon>
        <taxon>Sphingobacteriales</taxon>
        <taxon>Sphingobacteriaceae</taxon>
        <taxon>Mucilaginibacter</taxon>
    </lineage>
</organism>
<evidence type="ECO:0000313" key="1">
    <source>
        <dbReference type="EMBL" id="EHQ28681.1"/>
    </source>
</evidence>
<gene>
    <name evidence="1" type="ORF">Mucpa_4592</name>
</gene>
<dbReference type="InterPro" id="IPR011727">
    <property type="entry name" value="CHP02117"/>
</dbReference>
<dbReference type="STRING" id="714943.Mucpa_4592"/>
<dbReference type="eggNOG" id="ENOG502Z9A2">
    <property type="taxonomic scope" value="Bacteria"/>
</dbReference>
<proteinExistence type="predicted"/>
<dbReference type="Proteomes" id="UP000002774">
    <property type="component" value="Chromosome"/>
</dbReference>
<dbReference type="Pfam" id="PF09601">
    <property type="entry name" value="DUF2459"/>
    <property type="match status" value="1"/>
</dbReference>
<evidence type="ECO:0008006" key="3">
    <source>
        <dbReference type="Google" id="ProtNLM"/>
    </source>
</evidence>
<dbReference type="AlphaFoldDB" id="H1Y762"/>
<dbReference type="HOGENOM" id="CLU_086263_0_0_10"/>
<name>H1Y762_9SPHI</name>
<protein>
    <recommendedName>
        <fullName evidence="3">Urease-associated protein</fullName>
    </recommendedName>
</protein>
<sequence>MYTMKIIKSTLKMLLRTVLGIIAFLGIFLFSAFLLSVWAVQKEPGTPGDVAIYILTNGDHTDVVMPVKNAVFDWSKEMSYSNTLGRDTTGRYVAVGWGDKGFYLNTPTWSQLKFSTAFKAAFALSTSAIHATFYPAMQESNNCKKIMISHAQYKRLVAFIDNSFKRDSTGKVINIKTNANYGKNDAFYDAQRRYNLFYTCNTWANNALKACGQKACVWTPFDRGIFYHYR</sequence>
<dbReference type="EMBL" id="CM001403">
    <property type="protein sequence ID" value="EHQ28681.1"/>
    <property type="molecule type" value="Genomic_DNA"/>
</dbReference>